<protein>
    <submittedName>
        <fullName evidence="1">Uncharacterized protein</fullName>
    </submittedName>
</protein>
<evidence type="ECO:0000313" key="2">
    <source>
        <dbReference type="Proteomes" id="UP001054945"/>
    </source>
</evidence>
<organism evidence="1 2">
    <name type="scientific">Caerostris extrusa</name>
    <name type="common">Bark spider</name>
    <name type="synonym">Caerostris bankana</name>
    <dbReference type="NCBI Taxonomy" id="172846"/>
    <lineage>
        <taxon>Eukaryota</taxon>
        <taxon>Metazoa</taxon>
        <taxon>Ecdysozoa</taxon>
        <taxon>Arthropoda</taxon>
        <taxon>Chelicerata</taxon>
        <taxon>Arachnida</taxon>
        <taxon>Araneae</taxon>
        <taxon>Araneomorphae</taxon>
        <taxon>Entelegynae</taxon>
        <taxon>Araneoidea</taxon>
        <taxon>Araneidae</taxon>
        <taxon>Caerostris</taxon>
    </lineage>
</organism>
<dbReference type="EMBL" id="BPLR01001469">
    <property type="protein sequence ID" value="GIZ02515.1"/>
    <property type="molecule type" value="Genomic_DNA"/>
</dbReference>
<accession>A0AAV4Y8L2</accession>
<gene>
    <name evidence="1" type="ORF">CEXT_279351</name>
</gene>
<keyword evidence="2" id="KW-1185">Reference proteome</keyword>
<sequence>MREVRVGLGHPSAKCCGPPSVTTAEIASFVNTARPGAELPAFERSGGRPFAPLLGGESRRALFDAKGHRCPLKGCFPKNQMVNNMNL</sequence>
<dbReference type="AlphaFoldDB" id="A0AAV4Y8L2"/>
<evidence type="ECO:0000313" key="1">
    <source>
        <dbReference type="EMBL" id="GIZ02515.1"/>
    </source>
</evidence>
<comment type="caution">
    <text evidence="1">The sequence shown here is derived from an EMBL/GenBank/DDBJ whole genome shotgun (WGS) entry which is preliminary data.</text>
</comment>
<proteinExistence type="predicted"/>
<dbReference type="Proteomes" id="UP001054945">
    <property type="component" value="Unassembled WGS sequence"/>
</dbReference>
<name>A0AAV4Y8L2_CAEEX</name>
<reference evidence="1 2" key="1">
    <citation type="submission" date="2021-06" db="EMBL/GenBank/DDBJ databases">
        <title>Caerostris extrusa draft genome.</title>
        <authorList>
            <person name="Kono N."/>
            <person name="Arakawa K."/>
        </authorList>
    </citation>
    <scope>NUCLEOTIDE SEQUENCE [LARGE SCALE GENOMIC DNA]</scope>
</reference>